<dbReference type="Proteomes" id="UP000829720">
    <property type="component" value="Unassembled WGS sequence"/>
</dbReference>
<accession>A0A8T3E2E9</accession>
<comment type="caution">
    <text evidence="11">The sequence shown here is derived from an EMBL/GenBank/DDBJ whole genome shotgun (WGS) entry which is preliminary data.</text>
</comment>
<dbReference type="GO" id="GO:0042995">
    <property type="term" value="C:cell projection"/>
    <property type="evidence" value="ECO:0007669"/>
    <property type="project" value="UniProtKB-SubCell"/>
</dbReference>
<dbReference type="Gene3D" id="6.10.140.2220">
    <property type="match status" value="1"/>
</dbReference>
<keyword evidence="6" id="KW-0040">ANK repeat</keyword>
<evidence type="ECO:0000256" key="7">
    <source>
        <dbReference type="ARBA" id="ARBA00023273"/>
    </source>
</evidence>
<dbReference type="GO" id="GO:0008270">
    <property type="term" value="F:zinc ion binding"/>
    <property type="evidence" value="ECO:0007669"/>
    <property type="project" value="UniProtKB-KW"/>
</dbReference>
<organism evidence="11 12">
    <name type="scientific">Albula goreensis</name>
    <dbReference type="NCBI Taxonomy" id="1534307"/>
    <lineage>
        <taxon>Eukaryota</taxon>
        <taxon>Metazoa</taxon>
        <taxon>Chordata</taxon>
        <taxon>Craniata</taxon>
        <taxon>Vertebrata</taxon>
        <taxon>Euteleostomi</taxon>
        <taxon>Actinopterygii</taxon>
        <taxon>Neopterygii</taxon>
        <taxon>Teleostei</taxon>
        <taxon>Albuliformes</taxon>
        <taxon>Albulidae</taxon>
        <taxon>Albula</taxon>
    </lineage>
</organism>
<evidence type="ECO:0000259" key="10">
    <source>
        <dbReference type="PROSITE" id="PS50865"/>
    </source>
</evidence>
<dbReference type="InterPro" id="IPR002893">
    <property type="entry name" value="Znf_MYND"/>
</dbReference>
<keyword evidence="7" id="KW-0966">Cell projection</keyword>
<proteinExistence type="predicted"/>
<dbReference type="PROSITE" id="PS01360">
    <property type="entry name" value="ZF_MYND_1"/>
    <property type="match status" value="1"/>
</dbReference>
<dbReference type="PROSITE" id="PS50865">
    <property type="entry name" value="ZF_MYND_2"/>
    <property type="match status" value="1"/>
</dbReference>
<evidence type="ECO:0000256" key="5">
    <source>
        <dbReference type="ARBA" id="ARBA00022833"/>
    </source>
</evidence>
<feature type="domain" description="MYND-type" evidence="10">
    <location>
        <begin position="32"/>
        <end position="69"/>
    </location>
</feature>
<evidence type="ECO:0000256" key="4">
    <source>
        <dbReference type="ARBA" id="ARBA00022771"/>
    </source>
</evidence>
<feature type="region of interest" description="Disordered" evidence="9">
    <location>
        <begin position="118"/>
        <end position="141"/>
    </location>
</feature>
<feature type="region of interest" description="Disordered" evidence="9">
    <location>
        <begin position="73"/>
        <end position="92"/>
    </location>
</feature>
<dbReference type="InterPro" id="IPR052452">
    <property type="entry name" value="Ankyrin-MYND_dom_contain_2"/>
</dbReference>
<dbReference type="PANTHER" id="PTHR24150:SF8">
    <property type="entry name" value="ANKYRIN REPEAT AND MYND DOMAIN-CONTAINING PROTEIN 2"/>
    <property type="match status" value="1"/>
</dbReference>
<sequence>MTTLFGGKDPTAFSVLTQALSGQVGFTDAEFCTTCGDKGADKRCSICKKVVYCGLACQKLHWFTHRRVCRPLQEQSDQRESATLRQSEQRASIVEDGRELPEAVGSLLNICSGFGPLSPPLVDPSDPPTFPHTARNSQDQD</sequence>
<reference evidence="11" key="1">
    <citation type="submission" date="2021-01" db="EMBL/GenBank/DDBJ databases">
        <authorList>
            <person name="Zahm M."/>
            <person name="Roques C."/>
            <person name="Cabau C."/>
            <person name="Klopp C."/>
            <person name="Donnadieu C."/>
            <person name="Jouanno E."/>
            <person name="Lampietro C."/>
            <person name="Louis A."/>
            <person name="Herpin A."/>
            <person name="Echchiki A."/>
            <person name="Berthelot C."/>
            <person name="Parey E."/>
            <person name="Roest-Crollius H."/>
            <person name="Braasch I."/>
            <person name="Postlethwait J."/>
            <person name="Bobe J."/>
            <person name="Montfort J."/>
            <person name="Bouchez O."/>
            <person name="Begum T."/>
            <person name="Mejri S."/>
            <person name="Adams A."/>
            <person name="Chen W.-J."/>
            <person name="Guiguen Y."/>
        </authorList>
    </citation>
    <scope>NUCLEOTIDE SEQUENCE</scope>
    <source>
        <tissue evidence="11">Blood</tissue>
    </source>
</reference>
<protein>
    <recommendedName>
        <fullName evidence="10">MYND-type domain-containing protein</fullName>
    </recommendedName>
</protein>
<comment type="subcellular location">
    <subcellularLocation>
        <location evidence="1">Cell projection</location>
    </subcellularLocation>
</comment>
<keyword evidence="2" id="KW-0479">Metal-binding</keyword>
<keyword evidence="4 8" id="KW-0863">Zinc-finger</keyword>
<dbReference type="PANTHER" id="PTHR24150">
    <property type="entry name" value="ANKYRIN REPEAT AND MYND DOMAIN-CONTAINING PROTEIN 2"/>
    <property type="match status" value="1"/>
</dbReference>
<dbReference type="Pfam" id="PF01753">
    <property type="entry name" value="zf-MYND"/>
    <property type="match status" value="1"/>
</dbReference>
<dbReference type="OrthoDB" id="10257049at2759"/>
<dbReference type="AlphaFoldDB" id="A0A8T3E2E9"/>
<keyword evidence="12" id="KW-1185">Reference proteome</keyword>
<keyword evidence="5" id="KW-0862">Zinc</keyword>
<evidence type="ECO:0000256" key="6">
    <source>
        <dbReference type="ARBA" id="ARBA00023043"/>
    </source>
</evidence>
<feature type="compositionally biased region" description="Pro residues" evidence="9">
    <location>
        <begin position="118"/>
        <end position="130"/>
    </location>
</feature>
<evidence type="ECO:0000256" key="2">
    <source>
        <dbReference type="ARBA" id="ARBA00022723"/>
    </source>
</evidence>
<evidence type="ECO:0000256" key="8">
    <source>
        <dbReference type="PROSITE-ProRule" id="PRU00134"/>
    </source>
</evidence>
<evidence type="ECO:0000256" key="1">
    <source>
        <dbReference type="ARBA" id="ARBA00004316"/>
    </source>
</evidence>
<keyword evidence="3" id="KW-0677">Repeat</keyword>
<evidence type="ECO:0000313" key="12">
    <source>
        <dbReference type="Proteomes" id="UP000829720"/>
    </source>
</evidence>
<evidence type="ECO:0000256" key="3">
    <source>
        <dbReference type="ARBA" id="ARBA00022737"/>
    </source>
</evidence>
<dbReference type="SUPFAM" id="SSF144232">
    <property type="entry name" value="HIT/MYND zinc finger-like"/>
    <property type="match status" value="1"/>
</dbReference>
<gene>
    <name evidence="11" type="ORF">AGOR_G00044640</name>
</gene>
<evidence type="ECO:0000313" key="11">
    <source>
        <dbReference type="EMBL" id="KAI1902426.1"/>
    </source>
</evidence>
<evidence type="ECO:0000256" key="9">
    <source>
        <dbReference type="SAM" id="MobiDB-lite"/>
    </source>
</evidence>
<dbReference type="EMBL" id="JAERUA010000003">
    <property type="protein sequence ID" value="KAI1902426.1"/>
    <property type="molecule type" value="Genomic_DNA"/>
</dbReference>
<name>A0A8T3E2E9_9TELE</name>